<sequence length="599" mass="67468">MPTVDNDFWARATEQRVAEISRDIQAERDSSPPETADFKDELARMYHLKAALLALELREEHALELAIREIRKRLQKEEREINAQIAALRNSCLPVSRLPVEIITHIFAYRSDLDDCNRPVPLNRSWIAATHVCRRWRRIALECPSLWTAVTDQYGVSWLEAMIARSGTMPISVFVLPGSCTREERLIQPLFNSLPRLCRLSFPSPCYCPDQVQLYAEFFRRHAPSLRHLVVSAPFGIPWTLAFMQNLATLVIDYNDDWAEALPSIAEATNWNGSEMPSTMEVVTILPQMKNLTQLTLCGVFFNHSDPHGDIRNTTASLLALERLCLHTTIEAASVLLQHLRIPATATAVFFLYYTEEDADQIEDLFRDIHSAISLPAQDGTTAPLISKLEIGPLWSKWNDTVEIRAGAADTPISQVTIYLATCTTGRRTCTPWHWSIWRTLQVPWAAVSAFASERLEELAMCDWLVRGRPGWAAVLEKAPNLRRLHASNFSAIALCVALSTPARVLADEQEQEYPLPELAELGLLFVDFGRTKWACGSLTGAPAELLLKVVKARRRSAGAGLTQLDLTQSLVPKNVAKRLRAHVEEVKVPEPQKKVRFI</sequence>
<comment type="caution">
    <text evidence="1">The sequence shown here is derived from an EMBL/GenBank/DDBJ whole genome shotgun (WGS) entry which is preliminary data.</text>
</comment>
<protein>
    <submittedName>
        <fullName evidence="1">Uncharacterized protein</fullName>
    </submittedName>
</protein>
<proteinExistence type="predicted"/>
<reference evidence="1" key="2">
    <citation type="journal article" date="2022" name="New Phytol.">
        <title>Evolutionary transition to the ectomycorrhizal habit in the genomes of a hyperdiverse lineage of mushroom-forming fungi.</title>
        <authorList>
            <person name="Looney B."/>
            <person name="Miyauchi S."/>
            <person name="Morin E."/>
            <person name="Drula E."/>
            <person name="Courty P.E."/>
            <person name="Kohler A."/>
            <person name="Kuo A."/>
            <person name="LaButti K."/>
            <person name="Pangilinan J."/>
            <person name="Lipzen A."/>
            <person name="Riley R."/>
            <person name="Andreopoulos W."/>
            <person name="He G."/>
            <person name="Johnson J."/>
            <person name="Nolan M."/>
            <person name="Tritt A."/>
            <person name="Barry K.W."/>
            <person name="Grigoriev I.V."/>
            <person name="Nagy L.G."/>
            <person name="Hibbett D."/>
            <person name="Henrissat B."/>
            <person name="Matheny P.B."/>
            <person name="Labbe J."/>
            <person name="Martin F.M."/>
        </authorList>
    </citation>
    <scope>NUCLEOTIDE SEQUENCE</scope>
    <source>
        <strain evidence="1">FP105234-sp</strain>
    </source>
</reference>
<accession>A0ACB8RGG9</accession>
<dbReference type="Proteomes" id="UP000814033">
    <property type="component" value="Unassembled WGS sequence"/>
</dbReference>
<reference evidence="1" key="1">
    <citation type="submission" date="2021-02" db="EMBL/GenBank/DDBJ databases">
        <authorList>
            <consortium name="DOE Joint Genome Institute"/>
            <person name="Ahrendt S."/>
            <person name="Looney B.P."/>
            <person name="Miyauchi S."/>
            <person name="Morin E."/>
            <person name="Drula E."/>
            <person name="Courty P.E."/>
            <person name="Chicoki N."/>
            <person name="Fauchery L."/>
            <person name="Kohler A."/>
            <person name="Kuo A."/>
            <person name="Labutti K."/>
            <person name="Pangilinan J."/>
            <person name="Lipzen A."/>
            <person name="Riley R."/>
            <person name="Andreopoulos W."/>
            <person name="He G."/>
            <person name="Johnson J."/>
            <person name="Barry K.W."/>
            <person name="Grigoriev I.V."/>
            <person name="Nagy L."/>
            <person name="Hibbett D."/>
            <person name="Henrissat B."/>
            <person name="Matheny P.B."/>
            <person name="Labbe J."/>
            <person name="Martin F."/>
        </authorList>
    </citation>
    <scope>NUCLEOTIDE SEQUENCE</scope>
    <source>
        <strain evidence="1">FP105234-sp</strain>
    </source>
</reference>
<gene>
    <name evidence="1" type="ORF">FA95DRAFT_1630867</name>
</gene>
<dbReference type="EMBL" id="MU276025">
    <property type="protein sequence ID" value="KAI0043286.1"/>
    <property type="molecule type" value="Genomic_DNA"/>
</dbReference>
<organism evidence="1 2">
    <name type="scientific">Auriscalpium vulgare</name>
    <dbReference type="NCBI Taxonomy" id="40419"/>
    <lineage>
        <taxon>Eukaryota</taxon>
        <taxon>Fungi</taxon>
        <taxon>Dikarya</taxon>
        <taxon>Basidiomycota</taxon>
        <taxon>Agaricomycotina</taxon>
        <taxon>Agaricomycetes</taxon>
        <taxon>Russulales</taxon>
        <taxon>Auriscalpiaceae</taxon>
        <taxon>Auriscalpium</taxon>
    </lineage>
</organism>
<evidence type="ECO:0000313" key="2">
    <source>
        <dbReference type="Proteomes" id="UP000814033"/>
    </source>
</evidence>
<evidence type="ECO:0000313" key="1">
    <source>
        <dbReference type="EMBL" id="KAI0043286.1"/>
    </source>
</evidence>
<keyword evidence="2" id="KW-1185">Reference proteome</keyword>
<name>A0ACB8RGG9_9AGAM</name>